<dbReference type="Pfam" id="PF13409">
    <property type="entry name" value="GST_N_2"/>
    <property type="match status" value="1"/>
</dbReference>
<proteinExistence type="predicted"/>
<evidence type="ECO:0000259" key="1">
    <source>
        <dbReference type="PROSITE" id="PS50404"/>
    </source>
</evidence>
<comment type="caution">
    <text evidence="3">The sequence shown here is derived from an EMBL/GenBank/DDBJ whole genome shotgun (WGS) entry which is preliminary data.</text>
</comment>
<dbReference type="GO" id="GO:0004364">
    <property type="term" value="F:glutathione transferase activity"/>
    <property type="evidence" value="ECO:0007669"/>
    <property type="project" value="UniProtKB-EC"/>
</dbReference>
<dbReference type="PANTHER" id="PTHR44051">
    <property type="entry name" value="GLUTATHIONE S-TRANSFERASE-RELATED"/>
    <property type="match status" value="1"/>
</dbReference>
<keyword evidence="4" id="KW-1185">Reference proteome</keyword>
<dbReference type="InterPro" id="IPR036282">
    <property type="entry name" value="Glutathione-S-Trfase_C_sf"/>
</dbReference>
<dbReference type="Gene3D" id="1.20.1050.10">
    <property type="match status" value="1"/>
</dbReference>
<dbReference type="Proteomes" id="UP000553193">
    <property type="component" value="Unassembled WGS sequence"/>
</dbReference>
<name>A0A840ABB3_9PROT</name>
<evidence type="ECO:0000259" key="2">
    <source>
        <dbReference type="PROSITE" id="PS50405"/>
    </source>
</evidence>
<dbReference type="SUPFAM" id="SSF52833">
    <property type="entry name" value="Thioredoxin-like"/>
    <property type="match status" value="1"/>
</dbReference>
<feature type="domain" description="GST N-terminal" evidence="1">
    <location>
        <begin position="1"/>
        <end position="81"/>
    </location>
</feature>
<protein>
    <submittedName>
        <fullName evidence="3">Glutathione S-transferase</fullName>
        <ecNumber evidence="3">2.5.1.18</ecNumber>
    </submittedName>
</protein>
<evidence type="ECO:0000313" key="3">
    <source>
        <dbReference type="EMBL" id="MBB3898182.1"/>
    </source>
</evidence>
<dbReference type="PANTHER" id="PTHR44051:SF2">
    <property type="entry name" value="HYPOTHETICAL GLUTATHIONE S-TRANSFERASE LIKE PROTEIN"/>
    <property type="match status" value="1"/>
</dbReference>
<feature type="domain" description="GST C-terminal" evidence="2">
    <location>
        <begin position="83"/>
        <end position="210"/>
    </location>
</feature>
<reference evidence="3 4" key="1">
    <citation type="submission" date="2020-08" db="EMBL/GenBank/DDBJ databases">
        <title>Genomic Encyclopedia of Type Strains, Phase IV (KMG-IV): sequencing the most valuable type-strain genomes for metagenomic binning, comparative biology and taxonomic classification.</title>
        <authorList>
            <person name="Goeker M."/>
        </authorList>
    </citation>
    <scope>NUCLEOTIDE SEQUENCE [LARGE SCALE GENOMIC DNA]</scope>
    <source>
        <strain evidence="3 4">DSM 19979</strain>
    </source>
</reference>
<dbReference type="PROSITE" id="PS50405">
    <property type="entry name" value="GST_CTER"/>
    <property type="match status" value="1"/>
</dbReference>
<dbReference type="InterPro" id="IPR004045">
    <property type="entry name" value="Glutathione_S-Trfase_N"/>
</dbReference>
<dbReference type="EC" id="2.5.1.18" evidence="3"/>
<dbReference type="EMBL" id="JACIDJ010000002">
    <property type="protein sequence ID" value="MBB3898182.1"/>
    <property type="molecule type" value="Genomic_DNA"/>
</dbReference>
<organism evidence="3 4">
    <name type="scientific">Roseococcus suduntuyensis</name>
    <dbReference type="NCBI Taxonomy" id="455361"/>
    <lineage>
        <taxon>Bacteria</taxon>
        <taxon>Pseudomonadati</taxon>
        <taxon>Pseudomonadota</taxon>
        <taxon>Alphaproteobacteria</taxon>
        <taxon>Acetobacterales</taxon>
        <taxon>Roseomonadaceae</taxon>
        <taxon>Roseococcus</taxon>
    </lineage>
</organism>
<dbReference type="PROSITE" id="PS50404">
    <property type="entry name" value="GST_NTER"/>
    <property type="match status" value="1"/>
</dbReference>
<dbReference type="Gene3D" id="3.40.30.10">
    <property type="entry name" value="Glutaredoxin"/>
    <property type="match status" value="1"/>
</dbReference>
<sequence length="219" mass="24538">MILYDTRRSGNAWKVRLLAGFLGLPLRRRTLSIDRGDLRDPGFLQKFPFGQVPALELEDGRLLAESAASLQFLARDTPWWPTNPFAQAQALAWMSFEQERHMPPLAQLRLRLALHRDADPGEPRILSWSAQARHALALLERQLAGAGPSGWLITADHPSIADLALYPYTRFAPMGGISLDAYPATNAWVDRIRQWPGYQPLFPGQPDMDFATSEAELPA</sequence>
<dbReference type="InterPro" id="IPR036249">
    <property type="entry name" value="Thioredoxin-like_sf"/>
</dbReference>
<dbReference type="InterPro" id="IPR010987">
    <property type="entry name" value="Glutathione-S-Trfase_C-like"/>
</dbReference>
<dbReference type="InterPro" id="IPR040079">
    <property type="entry name" value="Glutathione_S-Trfase"/>
</dbReference>
<accession>A0A840ABB3</accession>
<dbReference type="SFLD" id="SFLDG00358">
    <property type="entry name" value="Main_(cytGST)"/>
    <property type="match status" value="1"/>
</dbReference>
<dbReference type="AlphaFoldDB" id="A0A840ABB3"/>
<gene>
    <name evidence="3" type="ORF">GGQ83_001619</name>
</gene>
<keyword evidence="3" id="KW-0808">Transferase</keyword>
<dbReference type="Pfam" id="PF13410">
    <property type="entry name" value="GST_C_2"/>
    <property type="match status" value="1"/>
</dbReference>
<dbReference type="RefSeq" id="WP_184383268.1">
    <property type="nucleotide sequence ID" value="NZ_JACIDJ010000002.1"/>
</dbReference>
<evidence type="ECO:0000313" key="4">
    <source>
        <dbReference type="Proteomes" id="UP000553193"/>
    </source>
</evidence>
<dbReference type="SFLD" id="SFLDS00019">
    <property type="entry name" value="Glutathione_Transferase_(cytos"/>
    <property type="match status" value="1"/>
</dbReference>
<dbReference type="SUPFAM" id="SSF47616">
    <property type="entry name" value="GST C-terminal domain-like"/>
    <property type="match status" value="1"/>
</dbReference>